<organism evidence="3 4">
    <name type="scientific">Nocardia lasii</name>
    <dbReference type="NCBI Taxonomy" id="1616107"/>
    <lineage>
        <taxon>Bacteria</taxon>
        <taxon>Bacillati</taxon>
        <taxon>Actinomycetota</taxon>
        <taxon>Actinomycetes</taxon>
        <taxon>Mycobacteriales</taxon>
        <taxon>Nocardiaceae</taxon>
        <taxon>Nocardia</taxon>
    </lineage>
</organism>
<gene>
    <name evidence="3" type="ORF">ACFP3H_05090</name>
</gene>
<proteinExistence type="predicted"/>
<accession>A0ABW1JNH0</accession>
<keyword evidence="4" id="KW-1185">Reference proteome</keyword>
<keyword evidence="2" id="KW-0812">Transmembrane</keyword>
<name>A0ABW1JNH0_9NOCA</name>
<keyword evidence="2" id="KW-1133">Transmembrane helix</keyword>
<protein>
    <submittedName>
        <fullName evidence="3">Uncharacterized protein</fullName>
    </submittedName>
</protein>
<reference evidence="4" key="1">
    <citation type="journal article" date="2019" name="Int. J. Syst. Evol. Microbiol.">
        <title>The Global Catalogue of Microorganisms (GCM) 10K type strain sequencing project: providing services to taxonomists for standard genome sequencing and annotation.</title>
        <authorList>
            <consortium name="The Broad Institute Genomics Platform"/>
            <consortium name="The Broad Institute Genome Sequencing Center for Infectious Disease"/>
            <person name="Wu L."/>
            <person name="Ma J."/>
        </authorList>
    </citation>
    <scope>NUCLEOTIDE SEQUENCE [LARGE SCALE GENOMIC DNA]</scope>
    <source>
        <strain evidence="4">CCUG 36956</strain>
    </source>
</reference>
<evidence type="ECO:0000313" key="4">
    <source>
        <dbReference type="Proteomes" id="UP001596223"/>
    </source>
</evidence>
<feature type="compositionally biased region" description="Gly residues" evidence="1">
    <location>
        <begin position="190"/>
        <end position="280"/>
    </location>
</feature>
<evidence type="ECO:0000313" key="3">
    <source>
        <dbReference type="EMBL" id="MFC6010417.1"/>
    </source>
</evidence>
<comment type="caution">
    <text evidence="3">The sequence shown here is derived from an EMBL/GenBank/DDBJ whole genome shotgun (WGS) entry which is preliminary data.</text>
</comment>
<feature type="compositionally biased region" description="Pro residues" evidence="1">
    <location>
        <begin position="282"/>
        <end position="297"/>
    </location>
</feature>
<feature type="transmembrane region" description="Helical" evidence="2">
    <location>
        <begin position="15"/>
        <end position="40"/>
    </location>
</feature>
<evidence type="ECO:0000256" key="2">
    <source>
        <dbReference type="SAM" id="Phobius"/>
    </source>
</evidence>
<keyword evidence="2" id="KW-0472">Membrane</keyword>
<evidence type="ECO:0000256" key="1">
    <source>
        <dbReference type="SAM" id="MobiDB-lite"/>
    </source>
</evidence>
<feature type="region of interest" description="Disordered" evidence="1">
    <location>
        <begin position="184"/>
        <end position="297"/>
    </location>
</feature>
<dbReference type="Proteomes" id="UP001596223">
    <property type="component" value="Unassembled WGS sequence"/>
</dbReference>
<feature type="transmembrane region" description="Helical" evidence="2">
    <location>
        <begin position="151"/>
        <end position="178"/>
    </location>
</feature>
<dbReference type="RefSeq" id="WP_378600305.1">
    <property type="nucleotide sequence ID" value="NZ_JBHSQN010000002.1"/>
</dbReference>
<dbReference type="EMBL" id="JBHSQN010000002">
    <property type="protein sequence ID" value="MFC6010417.1"/>
    <property type="molecule type" value="Genomic_DNA"/>
</dbReference>
<sequence>MVQHTPQAPVRPSGWWIVVGALVIVLGVISAVAVGVTGFVRMSGDIDSFQRVEVPGSGELDLDAGDYTIYFEYPGASSAGTPESVWVALTDPAGEEVLIEDYSSRQTYGLGGHEGRAIFTFRVDESGVYTLDTEGGPNITVAVGHSLGSSIVGTVLIALAIGLISVFVGLAILLTAVIRRSRARRKLTRGPGGPGGPGFGGPVGPGGESGFGAPFGPGGSGGPGGYVGPGGPAGVGRGGYGGPGGPGGQGGFGGPYGPGGQGDPGGSGGSFGPGGPGRPEGPGAPPPTGWPAPPQHP</sequence>